<organism evidence="1 2">
    <name type="scientific">Klebsiella variicola</name>
    <dbReference type="NCBI Taxonomy" id="244366"/>
    <lineage>
        <taxon>Bacteria</taxon>
        <taxon>Pseudomonadati</taxon>
        <taxon>Pseudomonadota</taxon>
        <taxon>Gammaproteobacteria</taxon>
        <taxon>Enterobacterales</taxon>
        <taxon>Enterobacteriaceae</taxon>
        <taxon>Klebsiella/Raoultella group</taxon>
        <taxon>Klebsiella</taxon>
        <taxon>Klebsiella pneumoniae complex</taxon>
    </lineage>
</organism>
<evidence type="ECO:0000313" key="1">
    <source>
        <dbReference type="EMBL" id="STS90709.1"/>
    </source>
</evidence>
<dbReference type="EMBL" id="UGKR01000003">
    <property type="protein sequence ID" value="STS90709.1"/>
    <property type="molecule type" value="Genomic_DNA"/>
</dbReference>
<accession>A0A7H4MK59</accession>
<evidence type="ECO:0000313" key="2">
    <source>
        <dbReference type="Proteomes" id="UP000254545"/>
    </source>
</evidence>
<comment type="caution">
    <text evidence="1">The sequence shown here is derived from an EMBL/GenBank/DDBJ whole genome shotgun (WGS) entry which is preliminary data.</text>
</comment>
<protein>
    <submittedName>
        <fullName evidence="1">RND transporter hydrophobe/amphiphile efflux-1 (HAE1) family</fullName>
    </submittedName>
</protein>
<dbReference type="Proteomes" id="UP000254545">
    <property type="component" value="Unassembled WGS sequence"/>
</dbReference>
<gene>
    <name evidence="1" type="ORF">NCTC9177_04607</name>
</gene>
<dbReference type="AlphaFoldDB" id="A0A7H4MK59"/>
<dbReference type="SUPFAM" id="SSF82693">
    <property type="entry name" value="Multidrug efflux transporter AcrB pore domain, PN1, PN2, PC1 and PC2 subdomains"/>
    <property type="match status" value="1"/>
</dbReference>
<sequence length="66" mass="7195">MPSLPQPVYRVNGKPAIGLAISMAPTGNMLRFGAALNAKMQAISVTLPHVLRWSRLPINQRWSATP</sequence>
<proteinExistence type="predicted"/>
<dbReference type="Gene3D" id="3.30.70.1320">
    <property type="entry name" value="Multidrug efflux transporter AcrB pore domain like"/>
    <property type="match status" value="1"/>
</dbReference>
<name>A0A7H4MK59_KLEVA</name>
<reference evidence="1 2" key="1">
    <citation type="submission" date="2018-06" db="EMBL/GenBank/DDBJ databases">
        <authorList>
            <consortium name="Pathogen Informatics"/>
            <person name="Doyle S."/>
        </authorList>
    </citation>
    <scope>NUCLEOTIDE SEQUENCE [LARGE SCALE GENOMIC DNA]</scope>
    <source>
        <strain evidence="1 2">NCTC9177</strain>
    </source>
</reference>